<protein>
    <recommendedName>
        <fullName evidence="9">TRAP C4-dicarboxylate transport system permease DctM subunit domain-containing protein</fullName>
    </recommendedName>
</protein>
<comment type="function">
    <text evidence="7">Part of the tripartite ATP-independent periplasmic (TRAP) transport system.</text>
</comment>
<evidence type="ECO:0000313" key="10">
    <source>
        <dbReference type="EMBL" id="KGD64005.1"/>
    </source>
</evidence>
<dbReference type="PATRIC" id="fig|1177154.3.peg.2810"/>
<proteinExistence type="predicted"/>
<sequence>MDTVSLSVGRRSPKEWLSSLPTLIVLLLTIFLASGEVIHSQLLKIGENTWEGYFKLRTAGLVGEPTCNPDPDMERSLQEAVARKKAHIADDPLAGLFGTDIDEAAIQRSLEASRQICRDKWADYTMVQEQVTPGVIAFRNIETGVAQLVTSLGDYKRLLLCLLIIICAATATLTRHHIALRPARTRKDHLVSTIGQLSANLMLLISAWVYRGEEMAAMADGVQVNHFHLHQFWIAGFAILSLAALYQLVKPPRDLEEGGTWGKALLTIPLYSIMCISAGIQFAQQGYYHGISVYLGMIMELSTLFLSLALYIWIGMMLRQTRLAHLVFDVLRPWKMSPELMCFAVLAITAFPTAYTGASGIFVIAAGATIYSELVRAGARKQLALAATAMSGSLGVVLRPCLLVVIIAALNNAVTTGEMFTAGIKIFYLTLFIFFIYSQFARTAPARIAPFSEAVPASIKRLIPLLPYIIIMGSVIVVFKDLLAIKLDEIYAPIILPVMLFAILAYEKLSSYFLHFFSLLLIPLLAYSFFNMLGMQEALSSGNIPTGMSSEGLQNVFWGLFWRNIILAACLVVHYLVKTPNMDPHYQAEPGVGDNLESSLRFATNETTGHIGALLILMGMSVSMGGIIERSGMMENLPETFSSIWIAMTLLVITMVIIGMTMDPMGAVLLVNATIAPVAFANGIDPLHFWMITLVAFELGYLSPPVALNHLLTRQVVGDEEVESAHVHGGSFYRRYEKYLLPVAVMLTALLLVSYLPLVSDAAHDYLFHKIAFAG</sequence>
<keyword evidence="5 8" id="KW-1133">Transmembrane helix</keyword>
<keyword evidence="4 8" id="KW-0812">Transmembrane</keyword>
<accession>A0A095UNC7</accession>
<feature type="transmembrane region" description="Helical" evidence="8">
    <location>
        <begin position="190"/>
        <end position="210"/>
    </location>
</feature>
<feature type="transmembrane region" description="Helical" evidence="8">
    <location>
        <begin position="340"/>
        <end position="371"/>
    </location>
</feature>
<evidence type="ECO:0000256" key="7">
    <source>
        <dbReference type="RuleBase" id="RU369079"/>
    </source>
</evidence>
<feature type="transmembrane region" description="Helical" evidence="8">
    <location>
        <begin position="230"/>
        <end position="249"/>
    </location>
</feature>
<dbReference type="STRING" id="1177154.Y5S_02773"/>
<feature type="transmembrane region" description="Helical" evidence="8">
    <location>
        <begin position="666"/>
        <end position="684"/>
    </location>
</feature>
<feature type="transmembrane region" description="Helical" evidence="8">
    <location>
        <begin position="739"/>
        <end position="758"/>
    </location>
</feature>
<feature type="transmembrane region" description="Helical" evidence="8">
    <location>
        <begin position="157"/>
        <end position="178"/>
    </location>
</feature>
<gene>
    <name evidence="10" type="ORF">Y5S_02773</name>
</gene>
<feature type="transmembrane region" description="Helical" evidence="8">
    <location>
        <begin position="383"/>
        <end position="410"/>
    </location>
</feature>
<evidence type="ECO:0000256" key="3">
    <source>
        <dbReference type="ARBA" id="ARBA00022519"/>
    </source>
</evidence>
<reference evidence="10 11" key="1">
    <citation type="submission" date="2012-09" db="EMBL/GenBank/DDBJ databases">
        <title>Genome Sequence of alkane-degrading Bacterium Alcanivorax sp. 19-m-6.</title>
        <authorList>
            <person name="Lai Q."/>
            <person name="Shao Z."/>
        </authorList>
    </citation>
    <scope>NUCLEOTIDE SEQUENCE [LARGE SCALE GENOMIC DNA]</scope>
    <source>
        <strain evidence="10 11">19-m-6</strain>
    </source>
</reference>
<feature type="transmembrane region" description="Helical" evidence="8">
    <location>
        <begin position="16"/>
        <end position="34"/>
    </location>
</feature>
<evidence type="ECO:0000256" key="8">
    <source>
        <dbReference type="SAM" id="Phobius"/>
    </source>
</evidence>
<dbReference type="PANTHER" id="PTHR33362:SF2">
    <property type="entry name" value="TRAP TRANSPORTER LARGE PERMEASE PROTEIN"/>
    <property type="match status" value="1"/>
</dbReference>
<dbReference type="eggNOG" id="COG1593">
    <property type="taxonomic scope" value="Bacteria"/>
</dbReference>
<dbReference type="OrthoDB" id="9796052at2"/>
<feature type="transmembrane region" description="Helical" evidence="8">
    <location>
        <begin position="640"/>
        <end position="660"/>
    </location>
</feature>
<evidence type="ECO:0000313" key="11">
    <source>
        <dbReference type="Proteomes" id="UP000029444"/>
    </source>
</evidence>
<dbReference type="PANTHER" id="PTHR33362">
    <property type="entry name" value="SIALIC ACID TRAP TRANSPORTER PERMEASE PROTEIN SIAT-RELATED"/>
    <property type="match status" value="1"/>
</dbReference>
<feature type="transmembrane region" description="Helical" evidence="8">
    <location>
        <begin position="462"/>
        <end position="483"/>
    </location>
</feature>
<keyword evidence="6 8" id="KW-0472">Membrane</keyword>
<dbReference type="InterPro" id="IPR004681">
    <property type="entry name" value="TRAP_DctM"/>
</dbReference>
<keyword evidence="2" id="KW-1003">Cell membrane</keyword>
<dbReference type="GO" id="GO:0005886">
    <property type="term" value="C:plasma membrane"/>
    <property type="evidence" value="ECO:0007669"/>
    <property type="project" value="UniProtKB-SubCell"/>
</dbReference>
<feature type="transmembrane region" description="Helical" evidence="8">
    <location>
        <begin position="261"/>
        <end position="282"/>
    </location>
</feature>
<dbReference type="RefSeq" id="WP_035233792.1">
    <property type="nucleotide sequence ID" value="NZ_ARXV01000012.1"/>
</dbReference>
<comment type="subcellular location">
    <subcellularLocation>
        <location evidence="1 7">Cell inner membrane</location>
        <topology evidence="1 7">Multi-pass membrane protein</topology>
    </subcellularLocation>
</comment>
<organism evidence="10 11">
    <name type="scientific">Alcanivorax nanhaiticus</name>
    <dbReference type="NCBI Taxonomy" id="1177154"/>
    <lineage>
        <taxon>Bacteria</taxon>
        <taxon>Pseudomonadati</taxon>
        <taxon>Pseudomonadota</taxon>
        <taxon>Gammaproteobacteria</taxon>
        <taxon>Oceanospirillales</taxon>
        <taxon>Alcanivoracaceae</taxon>
        <taxon>Alcanivorax</taxon>
    </lineage>
</organism>
<name>A0A095UNC7_9GAMM</name>
<evidence type="ECO:0000256" key="5">
    <source>
        <dbReference type="ARBA" id="ARBA00022989"/>
    </source>
</evidence>
<dbReference type="GO" id="GO:0022857">
    <property type="term" value="F:transmembrane transporter activity"/>
    <property type="evidence" value="ECO:0007669"/>
    <property type="project" value="UniProtKB-UniRule"/>
</dbReference>
<evidence type="ECO:0000256" key="4">
    <source>
        <dbReference type="ARBA" id="ARBA00022692"/>
    </source>
</evidence>
<keyword evidence="11" id="KW-1185">Reference proteome</keyword>
<feature type="domain" description="TRAP C4-dicarboxylate transport system permease DctM subunit" evidence="9">
    <location>
        <begin position="607"/>
        <end position="757"/>
    </location>
</feature>
<keyword evidence="7" id="KW-0813">Transport</keyword>
<feature type="transmembrane region" description="Helical" evidence="8">
    <location>
        <begin position="609"/>
        <end position="628"/>
    </location>
</feature>
<dbReference type="Pfam" id="PF06808">
    <property type="entry name" value="DctM"/>
    <property type="match status" value="1"/>
</dbReference>
<evidence type="ECO:0000259" key="9">
    <source>
        <dbReference type="Pfam" id="PF06808"/>
    </source>
</evidence>
<comment type="caution">
    <text evidence="10">The sequence shown here is derived from an EMBL/GenBank/DDBJ whole genome shotgun (WGS) entry which is preliminary data.</text>
</comment>
<evidence type="ECO:0000256" key="6">
    <source>
        <dbReference type="ARBA" id="ARBA00023136"/>
    </source>
</evidence>
<dbReference type="Proteomes" id="UP000029444">
    <property type="component" value="Unassembled WGS sequence"/>
</dbReference>
<feature type="transmembrane region" description="Helical" evidence="8">
    <location>
        <begin position="556"/>
        <end position="577"/>
    </location>
</feature>
<keyword evidence="3 7" id="KW-0997">Cell inner membrane</keyword>
<dbReference type="EMBL" id="ARXV01000012">
    <property type="protein sequence ID" value="KGD64005.1"/>
    <property type="molecule type" value="Genomic_DNA"/>
</dbReference>
<dbReference type="InterPro" id="IPR010656">
    <property type="entry name" value="DctM"/>
</dbReference>
<feature type="transmembrane region" description="Helical" evidence="8">
    <location>
        <begin position="422"/>
        <end position="442"/>
    </location>
</feature>
<feature type="transmembrane region" description="Helical" evidence="8">
    <location>
        <begin position="490"/>
        <end position="506"/>
    </location>
</feature>
<feature type="transmembrane region" description="Helical" evidence="8">
    <location>
        <begin position="512"/>
        <end position="535"/>
    </location>
</feature>
<evidence type="ECO:0000256" key="1">
    <source>
        <dbReference type="ARBA" id="ARBA00004429"/>
    </source>
</evidence>
<evidence type="ECO:0000256" key="2">
    <source>
        <dbReference type="ARBA" id="ARBA00022475"/>
    </source>
</evidence>
<feature type="transmembrane region" description="Helical" evidence="8">
    <location>
        <begin position="294"/>
        <end position="314"/>
    </location>
</feature>
<dbReference type="AlphaFoldDB" id="A0A095UNC7"/>